<keyword evidence="6" id="KW-1064">Adaptive immunity</keyword>
<reference evidence="14" key="1">
    <citation type="submission" date="2021-01" db="EMBL/GenBank/DDBJ databases">
        <title>A chromosome-scale assembly of European eel, Anguilla anguilla.</title>
        <authorList>
            <person name="Henkel C."/>
            <person name="Jong-Raadsen S.A."/>
            <person name="Dufour S."/>
            <person name="Weltzien F.-A."/>
            <person name="Palstra A.P."/>
            <person name="Pelster B."/>
            <person name="Spaink H.P."/>
            <person name="Van Den Thillart G.E."/>
            <person name="Jansen H."/>
            <person name="Zahm M."/>
            <person name="Klopp C."/>
            <person name="Cedric C."/>
            <person name="Louis A."/>
            <person name="Berthelot C."/>
            <person name="Parey E."/>
            <person name="Roest Crollius H."/>
            <person name="Montfort J."/>
            <person name="Robinson-Rechavi M."/>
            <person name="Bucao C."/>
            <person name="Bouchez O."/>
            <person name="Gislard M."/>
            <person name="Lluch J."/>
            <person name="Milhes M."/>
            <person name="Lampietro C."/>
            <person name="Lopez Roques C."/>
            <person name="Donnadieu C."/>
            <person name="Braasch I."/>
            <person name="Desvignes T."/>
            <person name="Postlethwait J."/>
            <person name="Bobe J."/>
            <person name="Guiguen Y."/>
            <person name="Dirks R."/>
        </authorList>
    </citation>
    <scope>NUCLEOTIDE SEQUENCE</scope>
    <source>
        <strain evidence="14">Tag_6206</strain>
        <tissue evidence="14">Liver</tissue>
    </source>
</reference>
<dbReference type="SUPFAM" id="SSF81321">
    <property type="entry name" value="Family A G protein-coupled receptor-like"/>
    <property type="match status" value="1"/>
</dbReference>
<keyword evidence="4 12" id="KW-1133">Transmembrane helix</keyword>
<proteinExistence type="inferred from homology"/>
<dbReference type="AlphaFoldDB" id="A0A9D3RJR5"/>
<feature type="transmembrane region" description="Helical" evidence="12">
    <location>
        <begin position="138"/>
        <end position="159"/>
    </location>
</feature>
<keyword evidence="7 12" id="KW-0472">Membrane</keyword>
<dbReference type="PRINTS" id="PR00237">
    <property type="entry name" value="GPCRRHODOPSN"/>
</dbReference>
<evidence type="ECO:0000256" key="10">
    <source>
        <dbReference type="ARBA" id="ARBA00023224"/>
    </source>
</evidence>
<dbReference type="PANTHER" id="PTHR24237:SF38">
    <property type="entry name" value="G-PROTEIN COUPLED RECEPTORS FAMILY 1 PROFILE DOMAIN-CONTAINING PROTEIN"/>
    <property type="match status" value="1"/>
</dbReference>
<evidence type="ECO:0000256" key="4">
    <source>
        <dbReference type="ARBA" id="ARBA00022989"/>
    </source>
</evidence>
<keyword evidence="15" id="KW-1185">Reference proteome</keyword>
<name>A0A9D3RJR5_ANGAN</name>
<dbReference type="EMBL" id="JAFIRN010000016">
    <property type="protein sequence ID" value="KAG5833126.1"/>
    <property type="molecule type" value="Genomic_DNA"/>
</dbReference>
<keyword evidence="10 11" id="KW-0807">Transducer</keyword>
<keyword evidence="8" id="KW-1015">Disulfide bond</keyword>
<dbReference type="GO" id="GO:0016020">
    <property type="term" value="C:membrane"/>
    <property type="evidence" value="ECO:0007669"/>
    <property type="project" value="UniProtKB-SubCell"/>
</dbReference>
<keyword evidence="3" id="KW-0391">Immunity</keyword>
<feature type="transmembrane region" description="Helical" evidence="12">
    <location>
        <begin position="27"/>
        <end position="48"/>
    </location>
</feature>
<evidence type="ECO:0000256" key="6">
    <source>
        <dbReference type="ARBA" id="ARBA00023130"/>
    </source>
</evidence>
<feature type="transmembrane region" description="Helical" evidence="12">
    <location>
        <begin position="60"/>
        <end position="80"/>
    </location>
</feature>
<evidence type="ECO:0000256" key="7">
    <source>
        <dbReference type="ARBA" id="ARBA00023136"/>
    </source>
</evidence>
<dbReference type="Proteomes" id="UP001044222">
    <property type="component" value="Chromosome 16"/>
</dbReference>
<evidence type="ECO:0000256" key="2">
    <source>
        <dbReference type="ARBA" id="ARBA00022692"/>
    </source>
</evidence>
<dbReference type="PROSITE" id="PS50262">
    <property type="entry name" value="G_PROTEIN_RECEP_F1_2"/>
    <property type="match status" value="1"/>
</dbReference>
<keyword evidence="5 11" id="KW-0297">G-protein coupled receptor</keyword>
<evidence type="ECO:0000256" key="9">
    <source>
        <dbReference type="ARBA" id="ARBA00023170"/>
    </source>
</evidence>
<dbReference type="GO" id="GO:0008142">
    <property type="term" value="F:oxysterol binding"/>
    <property type="evidence" value="ECO:0007669"/>
    <property type="project" value="InterPro"/>
</dbReference>
<comment type="subcellular location">
    <subcellularLocation>
        <location evidence="1">Membrane</location>
        <topology evidence="1">Multi-pass membrane protein</topology>
    </subcellularLocation>
</comment>
<evidence type="ECO:0000256" key="1">
    <source>
        <dbReference type="ARBA" id="ARBA00004141"/>
    </source>
</evidence>
<evidence type="ECO:0000256" key="8">
    <source>
        <dbReference type="ARBA" id="ARBA00023157"/>
    </source>
</evidence>
<evidence type="ECO:0000313" key="15">
    <source>
        <dbReference type="Proteomes" id="UP001044222"/>
    </source>
</evidence>
<feature type="transmembrane region" description="Helical" evidence="12">
    <location>
        <begin position="236"/>
        <end position="261"/>
    </location>
</feature>
<evidence type="ECO:0000256" key="3">
    <source>
        <dbReference type="ARBA" id="ARBA00022859"/>
    </source>
</evidence>
<protein>
    <recommendedName>
        <fullName evidence="13">G-protein coupled receptors family 1 profile domain-containing protein</fullName>
    </recommendedName>
</protein>
<evidence type="ECO:0000256" key="12">
    <source>
        <dbReference type="SAM" id="Phobius"/>
    </source>
</evidence>
<dbReference type="InterPro" id="IPR017452">
    <property type="entry name" value="GPCR_Rhodpsn_7TM"/>
</dbReference>
<accession>A0A9D3RJR5</accession>
<keyword evidence="9 11" id="KW-0675">Receptor</keyword>
<keyword evidence="2 11" id="KW-0812">Transmembrane</keyword>
<gene>
    <name evidence="14" type="ORF">ANANG_G00272550</name>
</gene>
<dbReference type="FunFam" id="1.20.1070.10:FF:000017">
    <property type="entry name" value="lysophosphatidic acid receptor 4"/>
    <property type="match status" value="1"/>
</dbReference>
<organism evidence="14 15">
    <name type="scientific">Anguilla anguilla</name>
    <name type="common">European freshwater eel</name>
    <name type="synonym">Muraena anguilla</name>
    <dbReference type="NCBI Taxonomy" id="7936"/>
    <lineage>
        <taxon>Eukaryota</taxon>
        <taxon>Metazoa</taxon>
        <taxon>Chordata</taxon>
        <taxon>Craniata</taxon>
        <taxon>Vertebrata</taxon>
        <taxon>Euteleostomi</taxon>
        <taxon>Actinopterygii</taxon>
        <taxon>Neopterygii</taxon>
        <taxon>Teleostei</taxon>
        <taxon>Anguilliformes</taxon>
        <taxon>Anguillidae</taxon>
        <taxon>Anguilla</taxon>
    </lineage>
</organism>
<sequence length="338" mass="37411">MDPNASAVNQNCSVYEHTETARVLFPLFYILVFLFSVSGNSLVLYVAWHKQQKFNSTSLYLVNLALSDALFALALPGRIAYYVRGFDWPFGDVACRLTAMVFYANTYASIAFMTCVSLDRYLAMVHPHRLRCAREPRVVRGVCALAWTLVLLANAPLLFRSTLDEAGGKRACMEYFSLEGSPALPRLLLLACTVSYGVPLALILGCYTSIRCKLSRAARQNPVTDRSGRGHRANGIILVILAAFVGCFSPYHIAVAQFAARQLLRPPLRPLSCHEKKAFKMALQVTVSLMNLNCCLDPVIYFFAIKTYKKRVVRLLRGCQLASGLSSSATAEHSSSNT</sequence>
<dbReference type="PRINTS" id="PR01157">
    <property type="entry name" value="P2YPURNOCPTR"/>
</dbReference>
<comment type="caution">
    <text evidence="14">The sequence shown here is derived from an EMBL/GenBank/DDBJ whole genome shotgun (WGS) entry which is preliminary data.</text>
</comment>
<dbReference type="PROSITE" id="PS00237">
    <property type="entry name" value="G_PROTEIN_RECEP_F1_1"/>
    <property type="match status" value="1"/>
</dbReference>
<dbReference type="GO" id="GO:0002250">
    <property type="term" value="P:adaptive immune response"/>
    <property type="evidence" value="ECO:0007669"/>
    <property type="project" value="UniProtKB-KW"/>
</dbReference>
<comment type="similarity">
    <text evidence="11">Belongs to the G-protein coupled receptor 1 family.</text>
</comment>
<evidence type="ECO:0000256" key="11">
    <source>
        <dbReference type="RuleBase" id="RU000688"/>
    </source>
</evidence>
<feature type="transmembrane region" description="Helical" evidence="12">
    <location>
        <begin position="100"/>
        <end position="118"/>
    </location>
</feature>
<dbReference type="PANTHER" id="PTHR24237">
    <property type="entry name" value="G-PROTEIN COUPLED RECEPTOR"/>
    <property type="match status" value="1"/>
</dbReference>
<dbReference type="InterPro" id="IPR047160">
    <property type="entry name" value="GP183-like"/>
</dbReference>
<dbReference type="Pfam" id="PF00001">
    <property type="entry name" value="7tm_1"/>
    <property type="match status" value="1"/>
</dbReference>
<evidence type="ECO:0000313" key="14">
    <source>
        <dbReference type="EMBL" id="KAG5833126.1"/>
    </source>
</evidence>
<dbReference type="InterPro" id="IPR000276">
    <property type="entry name" value="GPCR_Rhodpsn"/>
</dbReference>
<evidence type="ECO:0000259" key="13">
    <source>
        <dbReference type="PROSITE" id="PS50262"/>
    </source>
</evidence>
<dbReference type="Gene3D" id="1.20.1070.10">
    <property type="entry name" value="Rhodopsin 7-helix transmembrane proteins"/>
    <property type="match status" value="1"/>
</dbReference>
<feature type="transmembrane region" description="Helical" evidence="12">
    <location>
        <begin position="187"/>
        <end position="210"/>
    </location>
</feature>
<feature type="domain" description="G-protein coupled receptors family 1 profile" evidence="13">
    <location>
        <begin position="39"/>
        <end position="301"/>
    </location>
</feature>
<feature type="transmembrane region" description="Helical" evidence="12">
    <location>
        <begin position="281"/>
        <end position="304"/>
    </location>
</feature>
<evidence type="ECO:0000256" key="5">
    <source>
        <dbReference type="ARBA" id="ARBA00023040"/>
    </source>
</evidence>
<dbReference type="GO" id="GO:0004930">
    <property type="term" value="F:G protein-coupled receptor activity"/>
    <property type="evidence" value="ECO:0007669"/>
    <property type="project" value="UniProtKB-KW"/>
</dbReference>